<dbReference type="OrthoDB" id="6123at2759"/>
<dbReference type="AlphaFoldDB" id="A0A0U5FVX9"/>
<dbReference type="PANTHER" id="PTHR30383">
    <property type="entry name" value="THIOESTERASE 1/PROTEASE 1/LYSOPHOSPHOLIPASE L1"/>
    <property type="match status" value="1"/>
</dbReference>
<sequence length="154" mass="16609">MVPWSGVLNGAVLLAAGCLLSRTTTAAPLGLRFDNSTIWHGSLEVRDTDHGPSFSFPGVDLRVEPRAANSFTLRILPLGASITEGYKSSDGTGYRKNLRAQLRHAGWSVNMVESVASGAMSDKSHEGHPAYKIEQVMQEATRSVGYKPNVVLIK</sequence>
<accession>A0A0U5FVX9</accession>
<feature type="chain" id="PRO_5006857339" description="SGNH hydrolase-type esterase domain-containing protein" evidence="1">
    <location>
        <begin position="27"/>
        <end position="154"/>
    </location>
</feature>
<dbReference type="EMBL" id="CDMC01000004">
    <property type="protein sequence ID" value="CEL03778.1"/>
    <property type="molecule type" value="Genomic_DNA"/>
</dbReference>
<evidence type="ECO:0000313" key="2">
    <source>
        <dbReference type="EMBL" id="CEL03778.1"/>
    </source>
</evidence>
<reference evidence="3" key="1">
    <citation type="journal article" date="2016" name="Genome Announc.">
        <title>Draft genome sequences of fungus Aspergillus calidoustus.</title>
        <authorList>
            <person name="Horn F."/>
            <person name="Linde J."/>
            <person name="Mattern D.J."/>
            <person name="Walther G."/>
            <person name="Guthke R."/>
            <person name="Scherlach K."/>
            <person name="Martin K."/>
            <person name="Brakhage A.A."/>
            <person name="Petzke L."/>
            <person name="Valiante V."/>
        </authorList>
    </citation>
    <scope>NUCLEOTIDE SEQUENCE [LARGE SCALE GENOMIC DNA]</scope>
    <source>
        <strain evidence="3">SF006504</strain>
    </source>
</reference>
<protein>
    <recommendedName>
        <fullName evidence="4">SGNH hydrolase-type esterase domain-containing protein</fullName>
    </recommendedName>
</protein>
<dbReference type="Proteomes" id="UP000054771">
    <property type="component" value="Unassembled WGS sequence"/>
</dbReference>
<dbReference type="Gene3D" id="3.40.50.1110">
    <property type="entry name" value="SGNH hydrolase"/>
    <property type="match status" value="1"/>
</dbReference>
<organism evidence="2 3">
    <name type="scientific">Aspergillus calidoustus</name>
    <dbReference type="NCBI Taxonomy" id="454130"/>
    <lineage>
        <taxon>Eukaryota</taxon>
        <taxon>Fungi</taxon>
        <taxon>Dikarya</taxon>
        <taxon>Ascomycota</taxon>
        <taxon>Pezizomycotina</taxon>
        <taxon>Eurotiomycetes</taxon>
        <taxon>Eurotiomycetidae</taxon>
        <taxon>Eurotiales</taxon>
        <taxon>Aspergillaceae</taxon>
        <taxon>Aspergillus</taxon>
        <taxon>Aspergillus subgen. Nidulantes</taxon>
    </lineage>
</organism>
<dbReference type="PANTHER" id="PTHR30383:SF31">
    <property type="entry name" value="SGNH HYDROLASE-TYPE ESTERASE DOMAIN-CONTAINING PROTEIN-RELATED"/>
    <property type="match status" value="1"/>
</dbReference>
<dbReference type="InterPro" id="IPR036514">
    <property type="entry name" value="SGNH_hydro_sf"/>
</dbReference>
<gene>
    <name evidence="2" type="ORF">ASPCAL04921</name>
</gene>
<evidence type="ECO:0000256" key="1">
    <source>
        <dbReference type="SAM" id="SignalP"/>
    </source>
</evidence>
<name>A0A0U5FVX9_ASPCI</name>
<dbReference type="InterPro" id="IPR051532">
    <property type="entry name" value="Ester_Hydrolysis_Enzymes"/>
</dbReference>
<feature type="signal peptide" evidence="1">
    <location>
        <begin position="1"/>
        <end position="26"/>
    </location>
</feature>
<keyword evidence="1" id="KW-0732">Signal</keyword>
<keyword evidence="3" id="KW-1185">Reference proteome</keyword>
<proteinExistence type="predicted"/>
<dbReference type="GO" id="GO:0004622">
    <property type="term" value="F:phosphatidylcholine lysophospholipase activity"/>
    <property type="evidence" value="ECO:0007669"/>
    <property type="project" value="TreeGrafter"/>
</dbReference>
<evidence type="ECO:0000313" key="3">
    <source>
        <dbReference type="Proteomes" id="UP000054771"/>
    </source>
</evidence>
<evidence type="ECO:0008006" key="4">
    <source>
        <dbReference type="Google" id="ProtNLM"/>
    </source>
</evidence>
<dbReference type="SUPFAM" id="SSF52266">
    <property type="entry name" value="SGNH hydrolase"/>
    <property type="match status" value="1"/>
</dbReference>